<organism evidence="2 3">
    <name type="scientific">Candidozyma haemuli</name>
    <dbReference type="NCBI Taxonomy" id="45357"/>
    <lineage>
        <taxon>Eukaryota</taxon>
        <taxon>Fungi</taxon>
        <taxon>Dikarya</taxon>
        <taxon>Ascomycota</taxon>
        <taxon>Saccharomycotina</taxon>
        <taxon>Pichiomycetes</taxon>
        <taxon>Metschnikowiaceae</taxon>
        <taxon>Candidozyma</taxon>
    </lineage>
</organism>
<proteinExistence type="inferred from homology"/>
<accession>A0A2V1AYQ2</accession>
<dbReference type="PANTHER" id="PTHR22767">
    <property type="entry name" value="N-TERMINAL ACETYLTRANSFERASE-RELATED"/>
    <property type="match status" value="1"/>
</dbReference>
<evidence type="ECO:0000313" key="2">
    <source>
        <dbReference type="EMBL" id="PVH22934.1"/>
    </source>
</evidence>
<dbReference type="InterPro" id="IPR011990">
    <property type="entry name" value="TPR-like_helical_dom_sf"/>
</dbReference>
<reference evidence="2 3" key="1">
    <citation type="submission" date="2017-12" db="EMBL/GenBank/DDBJ databases">
        <title>Genome Sequence of a Multidrug-Resistant Candida haemulonii Isolate from a Patient with Chronic Leg Ulcers in Israel.</title>
        <authorList>
            <person name="Chow N.A."/>
            <person name="Gade L."/>
            <person name="Batra D."/>
            <person name="Rowe L.A."/>
            <person name="Ben-Ami R."/>
            <person name="Loparev V.N."/>
            <person name="Litvintseva A.P."/>
        </authorList>
    </citation>
    <scope>NUCLEOTIDE SEQUENCE [LARGE SCALE GENOMIC DNA]</scope>
    <source>
        <strain evidence="2 3">B11899</strain>
    </source>
</reference>
<keyword evidence="3" id="KW-1185">Reference proteome</keyword>
<dbReference type="Proteomes" id="UP000244309">
    <property type="component" value="Unassembled WGS sequence"/>
</dbReference>
<dbReference type="EMBL" id="PKFO01000010">
    <property type="protein sequence ID" value="PVH22934.1"/>
    <property type="molecule type" value="Genomic_DNA"/>
</dbReference>
<dbReference type="PANTHER" id="PTHR22767:SF3">
    <property type="entry name" value="N-ALPHA-ACETYLTRANSFERASE 25, NATB AUXILIARY SUBUNIT"/>
    <property type="match status" value="1"/>
</dbReference>
<dbReference type="InterPro" id="IPR019183">
    <property type="entry name" value="NAA25_NatB_aux_su"/>
</dbReference>
<dbReference type="GeneID" id="37007990"/>
<dbReference type="SUPFAM" id="SSF48452">
    <property type="entry name" value="TPR-like"/>
    <property type="match status" value="1"/>
</dbReference>
<dbReference type="AlphaFoldDB" id="A0A2V1AYQ2"/>
<comment type="caution">
    <text evidence="2">The sequence shown here is derived from an EMBL/GenBank/DDBJ whole genome shotgun (WGS) entry which is preliminary data.</text>
</comment>
<comment type="similarity">
    <text evidence="1">Belongs to the MDM20/NAA25 family.</text>
</comment>
<dbReference type="STRING" id="45357.A0A2V1AYQ2"/>
<evidence type="ECO:0000256" key="1">
    <source>
        <dbReference type="ARBA" id="ARBA00006298"/>
    </source>
</evidence>
<dbReference type="Gene3D" id="1.25.40.10">
    <property type="entry name" value="Tetratricopeptide repeat domain"/>
    <property type="match status" value="1"/>
</dbReference>
<dbReference type="VEuPathDB" id="FungiDB:CXQ85_002659"/>
<gene>
    <name evidence="2" type="ORF">CXQ85_002659</name>
</gene>
<evidence type="ECO:0008006" key="4">
    <source>
        <dbReference type="Google" id="ProtNLM"/>
    </source>
</evidence>
<protein>
    <recommendedName>
        <fullName evidence="4">N-terminal acetyltransferase B complex subunit MDM20</fullName>
    </recommendedName>
</protein>
<dbReference type="RefSeq" id="XP_025343874.1">
    <property type="nucleotide sequence ID" value="XM_025486324.1"/>
</dbReference>
<name>A0A2V1AYQ2_9ASCO</name>
<sequence>MGESDILAAIQEGRLSSARLELERCLKRFPNKSYYWALNCYLLFAQGKIAQSITQCKELASKTPSDRQALSVLYDSYLKLGLAKEANQLYDNAIKKYPTKELIEAYFDKALENYDMAGVQKASLQLQKNFKSNREYAYRAAFSCYLLSRKGSEKEKALYLGLAAGIADKTAPHENNQEVFVQAKILHAQEKFTEVVKLLEPMKHRELELTLLYLDSLNRSENWELLHTVSKDLLFNQEFNDVDTWKHFINASSHLQKPQEEVSSFIKFDTRNSYFANIHFAVTYGLDQFAALEKYYNKFHDKPSGASDLLNFDLSEKLLEKIQADYTNLTEKESLTSSEAWTLVNTSKILIQQKKLTLSEEKFSKFDNIELFDLQLVKMIESLRSDNSTSNIVKHIIVLEDYTIRDPENYKVKVWLLNLYTYINATSSAVKVYKSLKIKMIQQDTLSYKLDLAPSVGNLNELISIYRFYMTADTEVGPYVEQSFQKNLYTKVEDFFKFGERLTNSLSRHLIILRILKSSRMLGNDYYNYFYRRMRDSKATILSDSFVLNDNRDFKSEYNLGLEIPQLDLLNYEQRKGTEYVKLNYLKEIIIAERDETECDRLIKLYNKWISNPAYTSQLDEFEKHLVKLYIAIFKISKLSDVKDRDSLTKFLLKNLDMNKINTGFIQKAPGVSAERHRIILDTFELIKITQTLVRDKAITKAAGEMQIQMVKIVSERPQLSSEIKSGVGLDEEFVSDQFESIKDALKLSTLRL</sequence>
<dbReference type="OrthoDB" id="1874341at2759"/>
<evidence type="ECO:0000313" key="3">
    <source>
        <dbReference type="Proteomes" id="UP000244309"/>
    </source>
</evidence>
<dbReference type="Pfam" id="PF09797">
    <property type="entry name" value="NatB_MDM20"/>
    <property type="match status" value="1"/>
</dbReference>
<dbReference type="GO" id="GO:0031416">
    <property type="term" value="C:NatB complex"/>
    <property type="evidence" value="ECO:0007669"/>
    <property type="project" value="TreeGrafter"/>
</dbReference>